<dbReference type="PANTHER" id="PTHR35532:SF5">
    <property type="entry name" value="CARBOHYDRATE-BINDING DOMAIN-CONTAINING PROTEIN"/>
    <property type="match status" value="1"/>
</dbReference>
<dbReference type="EMBL" id="CAKOGP040000001">
    <property type="protein sequence ID" value="CAJ1916497.1"/>
    <property type="molecule type" value="Genomic_DNA"/>
</dbReference>
<dbReference type="CDD" id="cd09620">
    <property type="entry name" value="CBM9_like_3"/>
    <property type="match status" value="1"/>
</dbReference>
<organism evidence="2 3">
    <name type="scientific">Cylindrotheca closterium</name>
    <dbReference type="NCBI Taxonomy" id="2856"/>
    <lineage>
        <taxon>Eukaryota</taxon>
        <taxon>Sar</taxon>
        <taxon>Stramenopiles</taxon>
        <taxon>Ochrophyta</taxon>
        <taxon>Bacillariophyta</taxon>
        <taxon>Bacillariophyceae</taxon>
        <taxon>Bacillariophycidae</taxon>
        <taxon>Bacillariales</taxon>
        <taxon>Bacillariaceae</taxon>
        <taxon>Cylindrotheca</taxon>
    </lineage>
</organism>
<evidence type="ECO:0000313" key="3">
    <source>
        <dbReference type="Proteomes" id="UP001295423"/>
    </source>
</evidence>
<dbReference type="GO" id="GO:0004553">
    <property type="term" value="F:hydrolase activity, hydrolyzing O-glycosyl compounds"/>
    <property type="evidence" value="ECO:0007669"/>
    <property type="project" value="InterPro"/>
</dbReference>
<protein>
    <recommendedName>
        <fullName evidence="1">Carbohydrate-binding domain-containing protein</fullName>
    </recommendedName>
</protein>
<dbReference type="GO" id="GO:0030246">
    <property type="term" value="F:carbohydrate binding"/>
    <property type="evidence" value="ECO:0007669"/>
    <property type="project" value="InterPro"/>
</dbReference>
<dbReference type="InterPro" id="IPR010502">
    <property type="entry name" value="Carb-bd_dom_fam9"/>
</dbReference>
<name>A0AAD2FFP3_9STRA</name>
<accession>A0AAD2FFP3</accession>
<sequence length="373" mass="42965">MLSSSNSHSTQSPLRPHWELYPRSYVAQKTSFPLIDHMDGDLDKDVWSNVPWSDDFDDIRGPKDAPSDERPDANCRTRFKALWDDDYLYFGAMIESDFTTEAHFTERNSPIYHLDSDFEVFVDPFGECWNYKEFEMNAINTVWNLMLDKPYADHGHEHSGRIAKPGDDDYYEVNNQKSATKIIRGKLNDANGGATWSVEIAMSHKDLLFHTLNPSKVPVPGSMWRVNFSRVEHKGKINWTWQPQIAWDAKQLRNTGYVDMHRPDAWGYLVFGDETEETIKFEMQKDPTWPLRLAAMNVYYAQRAHQEAKEKYASKMSELLQNLNIAIVDPFDVDIKCDVDGYTAVVTGNGYVVSVNQDRLIKVEDAISASEKL</sequence>
<dbReference type="Proteomes" id="UP001295423">
    <property type="component" value="Unassembled WGS sequence"/>
</dbReference>
<dbReference type="SUPFAM" id="SSF49344">
    <property type="entry name" value="CBD9-like"/>
    <property type="match status" value="1"/>
</dbReference>
<comment type="caution">
    <text evidence="2">The sequence shown here is derived from an EMBL/GenBank/DDBJ whole genome shotgun (WGS) entry which is preliminary data.</text>
</comment>
<evidence type="ECO:0000259" key="1">
    <source>
        <dbReference type="Pfam" id="PF06452"/>
    </source>
</evidence>
<dbReference type="Pfam" id="PF06452">
    <property type="entry name" value="CBM9_1"/>
    <property type="match status" value="1"/>
</dbReference>
<reference evidence="2" key="1">
    <citation type="submission" date="2023-08" db="EMBL/GenBank/DDBJ databases">
        <authorList>
            <person name="Audoor S."/>
            <person name="Bilcke G."/>
        </authorList>
    </citation>
    <scope>NUCLEOTIDE SEQUENCE</scope>
</reference>
<dbReference type="PANTHER" id="PTHR35532">
    <property type="entry name" value="SIMILAR TO POLYHYDROXYALKANOATE DEPOLYMERASE"/>
    <property type="match status" value="1"/>
</dbReference>
<evidence type="ECO:0000313" key="2">
    <source>
        <dbReference type="EMBL" id="CAJ1916497.1"/>
    </source>
</evidence>
<dbReference type="GO" id="GO:0016052">
    <property type="term" value="P:carbohydrate catabolic process"/>
    <property type="evidence" value="ECO:0007669"/>
    <property type="project" value="InterPro"/>
</dbReference>
<gene>
    <name evidence="2" type="ORF">CYCCA115_LOCUS751</name>
</gene>
<keyword evidence="3" id="KW-1185">Reference proteome</keyword>
<dbReference type="AlphaFoldDB" id="A0AAD2FFP3"/>
<proteinExistence type="predicted"/>
<dbReference type="Gene3D" id="2.60.40.1190">
    <property type="match status" value="1"/>
</dbReference>
<feature type="domain" description="Carbohydrate-binding" evidence="1">
    <location>
        <begin position="39"/>
        <end position="145"/>
    </location>
</feature>